<dbReference type="PANTHER" id="PTHR12677">
    <property type="entry name" value="GOLGI APPARATUS MEMBRANE PROTEIN TVP38-RELATED"/>
    <property type="match status" value="1"/>
</dbReference>
<organism evidence="8 9">
    <name type="scientific">Halobacillus trueperi</name>
    <dbReference type="NCBI Taxonomy" id="156205"/>
    <lineage>
        <taxon>Bacteria</taxon>
        <taxon>Bacillati</taxon>
        <taxon>Bacillota</taxon>
        <taxon>Bacilli</taxon>
        <taxon>Bacillales</taxon>
        <taxon>Bacillaceae</taxon>
        <taxon>Halobacillus</taxon>
    </lineage>
</organism>
<evidence type="ECO:0000259" key="7">
    <source>
        <dbReference type="Pfam" id="PF09335"/>
    </source>
</evidence>
<dbReference type="AlphaFoldDB" id="A0A3D8VBH8"/>
<feature type="domain" description="VTT" evidence="7">
    <location>
        <begin position="62"/>
        <end position="156"/>
    </location>
</feature>
<evidence type="ECO:0000256" key="6">
    <source>
        <dbReference type="RuleBase" id="RU366058"/>
    </source>
</evidence>
<keyword evidence="5 6" id="KW-0472">Membrane</keyword>
<gene>
    <name evidence="8" type="ORF">DXT76_20655</name>
</gene>
<keyword evidence="2 6" id="KW-1003">Cell membrane</keyword>
<keyword evidence="4 6" id="KW-1133">Transmembrane helix</keyword>
<name>A0A3D8VBH8_9BACI</name>
<feature type="non-terminal residue" evidence="8">
    <location>
        <position position="157"/>
    </location>
</feature>
<reference evidence="8 9" key="1">
    <citation type="submission" date="2018-08" db="EMBL/GenBank/DDBJ databases">
        <title>Genome sequence of strict halophilic Halobacillus trueperi SS1 isolated from Lunsu, a salty water body of North West Himalayas.</title>
        <authorList>
            <person name="Gupta S."/>
            <person name="Sharma P."/>
            <person name="Dev K."/>
            <person name="Baumler D."/>
            <person name="Sourirajan A."/>
        </authorList>
    </citation>
    <scope>NUCLEOTIDE SEQUENCE [LARGE SCALE GENOMIC DNA]</scope>
    <source>
        <strain evidence="8 9">SS1</strain>
    </source>
</reference>
<evidence type="ECO:0000313" key="9">
    <source>
        <dbReference type="Proteomes" id="UP000257032"/>
    </source>
</evidence>
<evidence type="ECO:0000256" key="4">
    <source>
        <dbReference type="ARBA" id="ARBA00022989"/>
    </source>
</evidence>
<keyword evidence="3 6" id="KW-0812">Transmembrane</keyword>
<comment type="caution">
    <text evidence="6">Lacks conserved residue(s) required for the propagation of feature annotation.</text>
</comment>
<dbReference type="PANTHER" id="PTHR12677:SF59">
    <property type="entry name" value="GOLGI APPARATUS MEMBRANE PROTEIN TVP38-RELATED"/>
    <property type="match status" value="1"/>
</dbReference>
<dbReference type="InterPro" id="IPR032816">
    <property type="entry name" value="VTT_dom"/>
</dbReference>
<feature type="transmembrane region" description="Helical" evidence="6">
    <location>
        <begin position="6"/>
        <end position="26"/>
    </location>
</feature>
<feature type="transmembrane region" description="Helical" evidence="6">
    <location>
        <begin position="38"/>
        <end position="62"/>
    </location>
</feature>
<feature type="transmembrane region" description="Helical" evidence="6">
    <location>
        <begin position="126"/>
        <end position="147"/>
    </location>
</feature>
<evidence type="ECO:0000256" key="3">
    <source>
        <dbReference type="ARBA" id="ARBA00022692"/>
    </source>
</evidence>
<evidence type="ECO:0000256" key="5">
    <source>
        <dbReference type="ARBA" id="ARBA00023136"/>
    </source>
</evidence>
<accession>A0A3D8VBH8</accession>
<comment type="similarity">
    <text evidence="6">Belongs to the TVP38/TMEM64 family.</text>
</comment>
<evidence type="ECO:0000256" key="2">
    <source>
        <dbReference type="ARBA" id="ARBA00022475"/>
    </source>
</evidence>
<dbReference type="GO" id="GO:0005886">
    <property type="term" value="C:plasma membrane"/>
    <property type="evidence" value="ECO:0007669"/>
    <property type="project" value="UniProtKB-SubCell"/>
</dbReference>
<sequence length="157" mass="17817">MSRAGYATRLFFFGILISIIIYFIHFRWEITPNDIQGFITSFGWISPFIFIFAYVIGPFIMFPSSVLSMSAGLAYGIWPGMIYIWIGAGGAATTGYIIGRFFGKSVLHLDNYQWSQKAEGRIKQRGFLFVLLLRLVPIMGFSLLSYLSGMMKVRFSS</sequence>
<feature type="transmembrane region" description="Helical" evidence="6">
    <location>
        <begin position="82"/>
        <end position="103"/>
    </location>
</feature>
<comment type="subcellular location">
    <subcellularLocation>
        <location evidence="1 6">Cell membrane</location>
        <topology evidence="1 6">Multi-pass membrane protein</topology>
    </subcellularLocation>
</comment>
<dbReference type="Proteomes" id="UP000257032">
    <property type="component" value="Unassembled WGS sequence"/>
</dbReference>
<dbReference type="RefSeq" id="WP_147296364.1">
    <property type="nucleotide sequence ID" value="NZ_QTLC01000087.1"/>
</dbReference>
<dbReference type="InterPro" id="IPR015414">
    <property type="entry name" value="TMEM64"/>
</dbReference>
<comment type="caution">
    <text evidence="8">The sequence shown here is derived from an EMBL/GenBank/DDBJ whole genome shotgun (WGS) entry which is preliminary data.</text>
</comment>
<evidence type="ECO:0000313" key="8">
    <source>
        <dbReference type="EMBL" id="RDY66635.1"/>
    </source>
</evidence>
<dbReference type="Pfam" id="PF09335">
    <property type="entry name" value="VTT_dom"/>
    <property type="match status" value="1"/>
</dbReference>
<protein>
    <recommendedName>
        <fullName evidence="6">TVP38/TMEM64 family membrane protein</fullName>
    </recommendedName>
</protein>
<evidence type="ECO:0000256" key="1">
    <source>
        <dbReference type="ARBA" id="ARBA00004651"/>
    </source>
</evidence>
<dbReference type="EMBL" id="QTLC01000087">
    <property type="protein sequence ID" value="RDY66635.1"/>
    <property type="molecule type" value="Genomic_DNA"/>
</dbReference>
<proteinExistence type="inferred from homology"/>